<name>R8VUW1_9FIRM</name>
<dbReference type="AlphaFoldDB" id="R8VUW1"/>
<keyword evidence="2" id="KW-1185">Reference proteome</keyword>
<gene>
    <name evidence="1" type="ORF">HMPREF1526_02298</name>
</gene>
<protein>
    <submittedName>
        <fullName evidence="1">Uncharacterized protein</fullName>
    </submittedName>
</protein>
<dbReference type="HOGENOM" id="CLU_2951532_0_0_9"/>
<dbReference type="Proteomes" id="UP000013981">
    <property type="component" value="Unassembled WGS sequence"/>
</dbReference>
<evidence type="ECO:0000313" key="2">
    <source>
        <dbReference type="Proteomes" id="UP000013981"/>
    </source>
</evidence>
<reference evidence="1 2" key="1">
    <citation type="submission" date="2013-01" db="EMBL/GenBank/DDBJ databases">
        <title>The Genome Sequence of Butyricicoccus pullicaecorum 1.2.</title>
        <authorList>
            <consortium name="The Broad Institute Genome Sequencing Platform"/>
            <person name="Earl A."/>
            <person name="Ward D."/>
            <person name="Feldgarden M."/>
            <person name="Gevers D."/>
            <person name="Van Immerseel F."/>
            <person name="Eeckhaut V."/>
            <person name="Walker B."/>
            <person name="Young S.K."/>
            <person name="Zeng Q."/>
            <person name="Gargeya S."/>
            <person name="Fitzgerald M."/>
            <person name="Haas B."/>
            <person name="Abouelleil A."/>
            <person name="Alvarado L."/>
            <person name="Arachchi H.M."/>
            <person name="Berlin A.M."/>
            <person name="Chapman S.B."/>
            <person name="Dewar J."/>
            <person name="Goldberg J."/>
            <person name="Griggs A."/>
            <person name="Gujja S."/>
            <person name="Hansen M."/>
            <person name="Howarth C."/>
            <person name="Imamovic A."/>
            <person name="Larimer J."/>
            <person name="McCowan C."/>
            <person name="Murphy C."/>
            <person name="Neiman D."/>
            <person name="Pearson M."/>
            <person name="Priest M."/>
            <person name="Roberts A."/>
            <person name="Saif S."/>
            <person name="Shea T."/>
            <person name="Sisk P."/>
            <person name="Sykes S."/>
            <person name="Wortman J."/>
            <person name="Nusbaum C."/>
            <person name="Birren B."/>
        </authorList>
    </citation>
    <scope>NUCLEOTIDE SEQUENCE [LARGE SCALE GENOMIC DNA]</scope>
    <source>
        <strain evidence="1 2">1.2</strain>
    </source>
</reference>
<dbReference type="EMBL" id="AQOB01000008">
    <property type="protein sequence ID" value="EOQ36264.1"/>
    <property type="molecule type" value="Genomic_DNA"/>
</dbReference>
<accession>R8VUW1</accession>
<evidence type="ECO:0000313" key="1">
    <source>
        <dbReference type="EMBL" id="EOQ36264.1"/>
    </source>
</evidence>
<comment type="caution">
    <text evidence="1">The sequence shown here is derived from an EMBL/GenBank/DDBJ whole genome shotgun (WGS) entry which is preliminary data.</text>
</comment>
<proteinExistence type="predicted"/>
<organism evidence="1 2">
    <name type="scientific">Butyricicoccus pullicaecorum 1.2</name>
    <dbReference type="NCBI Taxonomy" id="1203606"/>
    <lineage>
        <taxon>Bacteria</taxon>
        <taxon>Bacillati</taxon>
        <taxon>Bacillota</taxon>
        <taxon>Clostridia</taxon>
        <taxon>Eubacteriales</taxon>
        <taxon>Butyricicoccaceae</taxon>
        <taxon>Butyricicoccus</taxon>
    </lineage>
</organism>
<sequence length="59" mass="6724">MIHNYSYISRVIFCSKRNNKCFFGIDLSIAGNNKRSTNVAGITYSSIKIYKCPLPAYKL</sequence>